<protein>
    <submittedName>
        <fullName evidence="1">Uncharacterized protein</fullName>
    </submittedName>
</protein>
<gene>
    <name evidence="1" type="ORF">PR048_021056</name>
</gene>
<organism evidence="1 2">
    <name type="scientific">Dryococelus australis</name>
    <dbReference type="NCBI Taxonomy" id="614101"/>
    <lineage>
        <taxon>Eukaryota</taxon>
        <taxon>Metazoa</taxon>
        <taxon>Ecdysozoa</taxon>
        <taxon>Arthropoda</taxon>
        <taxon>Hexapoda</taxon>
        <taxon>Insecta</taxon>
        <taxon>Pterygota</taxon>
        <taxon>Neoptera</taxon>
        <taxon>Polyneoptera</taxon>
        <taxon>Phasmatodea</taxon>
        <taxon>Verophasmatodea</taxon>
        <taxon>Anareolatae</taxon>
        <taxon>Phasmatidae</taxon>
        <taxon>Eurycanthinae</taxon>
        <taxon>Dryococelus</taxon>
    </lineage>
</organism>
<dbReference type="EMBL" id="JARBHB010000008">
    <property type="protein sequence ID" value="KAJ8876611.1"/>
    <property type="molecule type" value="Genomic_DNA"/>
</dbReference>
<sequence>MVAEQAKLNYIAGNRDDFILQTFGETNYDKWRFRMKLFFEMKNCYDVIQHINLKLTIVISVLTNITNNIRNNYKDMIEKFDETYLPKRSAIKLL</sequence>
<keyword evidence="2" id="KW-1185">Reference proteome</keyword>
<evidence type="ECO:0000313" key="1">
    <source>
        <dbReference type="EMBL" id="KAJ8876611.1"/>
    </source>
</evidence>
<proteinExistence type="predicted"/>
<name>A0ABQ9GX64_9NEOP</name>
<reference evidence="1 2" key="1">
    <citation type="submission" date="2023-02" db="EMBL/GenBank/DDBJ databases">
        <title>LHISI_Scaffold_Assembly.</title>
        <authorList>
            <person name="Stuart O.P."/>
            <person name="Cleave R."/>
            <person name="Magrath M.J.L."/>
            <person name="Mikheyev A.S."/>
        </authorList>
    </citation>
    <scope>NUCLEOTIDE SEQUENCE [LARGE SCALE GENOMIC DNA]</scope>
    <source>
        <strain evidence="1">Daus_M_001</strain>
        <tissue evidence="1">Leg muscle</tissue>
    </source>
</reference>
<accession>A0ABQ9GX64</accession>
<dbReference type="Proteomes" id="UP001159363">
    <property type="component" value="Chromosome 7"/>
</dbReference>
<comment type="caution">
    <text evidence="1">The sequence shown here is derived from an EMBL/GenBank/DDBJ whole genome shotgun (WGS) entry which is preliminary data.</text>
</comment>
<evidence type="ECO:0000313" key="2">
    <source>
        <dbReference type="Proteomes" id="UP001159363"/>
    </source>
</evidence>